<dbReference type="GeneID" id="17291660"/>
<dbReference type="SUPFAM" id="SSF89733">
    <property type="entry name" value="L-sulfolactate dehydrogenase-like"/>
    <property type="match status" value="1"/>
</dbReference>
<dbReference type="Proteomes" id="UP000011087">
    <property type="component" value="Unassembled WGS sequence"/>
</dbReference>
<organism evidence="3">
    <name type="scientific">Guillardia theta (strain CCMP2712)</name>
    <name type="common">Cryptophyte</name>
    <dbReference type="NCBI Taxonomy" id="905079"/>
    <lineage>
        <taxon>Eukaryota</taxon>
        <taxon>Cryptophyceae</taxon>
        <taxon>Pyrenomonadales</taxon>
        <taxon>Geminigeraceae</taxon>
        <taxon>Guillardia</taxon>
    </lineage>
</organism>
<dbReference type="PANTHER" id="PTHR11091:SF0">
    <property type="entry name" value="MALATE DEHYDROGENASE"/>
    <property type="match status" value="1"/>
</dbReference>
<keyword evidence="5" id="KW-1185">Reference proteome</keyword>
<evidence type="ECO:0000256" key="2">
    <source>
        <dbReference type="ARBA" id="ARBA00023002"/>
    </source>
</evidence>
<dbReference type="InterPro" id="IPR003767">
    <property type="entry name" value="Malate/L-lactate_DH-like"/>
</dbReference>
<reference evidence="4" key="3">
    <citation type="submission" date="2015-06" db="UniProtKB">
        <authorList>
            <consortium name="EnsemblProtists"/>
        </authorList>
    </citation>
    <scope>IDENTIFICATION</scope>
</reference>
<evidence type="ECO:0000313" key="4">
    <source>
        <dbReference type="EnsemblProtists" id="EKX34954"/>
    </source>
</evidence>
<dbReference type="Gene3D" id="3.30.1370.60">
    <property type="entry name" value="Hypothetical oxidoreductase yiak, domain 2"/>
    <property type="match status" value="1"/>
</dbReference>
<dbReference type="eggNOG" id="ENOG502S537">
    <property type="taxonomic scope" value="Eukaryota"/>
</dbReference>
<sequence length="331" mass="36007">MSLSEIHNLTRSVLIREGASPEHADSVADCVRNAERDGASSHGMYRVPGYIRSLRSGKVRGDADPSLTRVNDTVMRCEGDRSFVSLVHRRYLEQVIQVARQHGVCIFAARRIAHWAALWPETEAIADAGLVAFACTSYLPTVAPHGTRHAFFGTNPVSFAWPRPLRPPLVFDMATSSSSLGDLSLKARMGEEVPEGTGLDGEGKVSKDPSEILKGCLLPFGGYKGSHLAMAVELLAGPLIGETTSYETAREDNQDGGPPLGGELIVAMSLDIISGSKESAEAAERFLKHLEEMESFGMPGQRRHQRRLDLGKRKIDAVTMAEIEKLLESSK</sequence>
<name>L1IGA2_GUITC</name>
<dbReference type="PANTHER" id="PTHR11091">
    <property type="entry name" value="OXIDOREDUCTASE-RELATED"/>
    <property type="match status" value="1"/>
</dbReference>
<reference evidence="5" key="2">
    <citation type="submission" date="2012-11" db="EMBL/GenBank/DDBJ databases">
        <authorList>
            <person name="Kuo A."/>
            <person name="Curtis B.A."/>
            <person name="Tanifuji G."/>
            <person name="Burki F."/>
            <person name="Gruber A."/>
            <person name="Irimia M."/>
            <person name="Maruyama S."/>
            <person name="Arias M.C."/>
            <person name="Ball S.G."/>
            <person name="Gile G.H."/>
            <person name="Hirakawa Y."/>
            <person name="Hopkins J.F."/>
            <person name="Rensing S.A."/>
            <person name="Schmutz J."/>
            <person name="Symeonidi A."/>
            <person name="Elias M."/>
            <person name="Eveleigh R.J."/>
            <person name="Herman E.K."/>
            <person name="Klute M.J."/>
            <person name="Nakayama T."/>
            <person name="Obornik M."/>
            <person name="Reyes-Prieto A."/>
            <person name="Armbrust E.V."/>
            <person name="Aves S.J."/>
            <person name="Beiko R.G."/>
            <person name="Coutinho P."/>
            <person name="Dacks J.B."/>
            <person name="Durnford D.G."/>
            <person name="Fast N.M."/>
            <person name="Green B.R."/>
            <person name="Grisdale C."/>
            <person name="Hempe F."/>
            <person name="Henrissat B."/>
            <person name="Hoppner M.P."/>
            <person name="Ishida K.-I."/>
            <person name="Kim E."/>
            <person name="Koreny L."/>
            <person name="Kroth P.G."/>
            <person name="Liu Y."/>
            <person name="Malik S.-B."/>
            <person name="Maier U.G."/>
            <person name="McRose D."/>
            <person name="Mock T."/>
            <person name="Neilson J.A."/>
            <person name="Onodera N.T."/>
            <person name="Poole A.M."/>
            <person name="Pritham E.J."/>
            <person name="Richards T.A."/>
            <person name="Rocap G."/>
            <person name="Roy S.W."/>
            <person name="Sarai C."/>
            <person name="Schaack S."/>
            <person name="Shirato S."/>
            <person name="Slamovits C.H."/>
            <person name="Spencer D.F."/>
            <person name="Suzuki S."/>
            <person name="Worden A.Z."/>
            <person name="Zauner S."/>
            <person name="Barry K."/>
            <person name="Bell C."/>
            <person name="Bharti A.K."/>
            <person name="Crow J.A."/>
            <person name="Grimwood J."/>
            <person name="Kramer R."/>
            <person name="Lindquist E."/>
            <person name="Lucas S."/>
            <person name="Salamov A."/>
            <person name="McFadden G.I."/>
            <person name="Lane C.E."/>
            <person name="Keeling P.J."/>
            <person name="Gray M.W."/>
            <person name="Grigoriev I.V."/>
            <person name="Archibald J.M."/>
        </authorList>
    </citation>
    <scope>NUCLEOTIDE SEQUENCE</scope>
    <source>
        <strain evidence="5">CCMP2712</strain>
    </source>
</reference>
<keyword evidence="2" id="KW-0560">Oxidoreductase</keyword>
<evidence type="ECO:0000256" key="1">
    <source>
        <dbReference type="ARBA" id="ARBA00006056"/>
    </source>
</evidence>
<dbReference type="HOGENOM" id="CLU_040452_0_0_1"/>
<accession>L1IGA2</accession>
<dbReference type="PaxDb" id="55529-EKX34954"/>
<proteinExistence type="inferred from homology"/>
<dbReference type="Gene3D" id="1.10.1530.10">
    <property type="match status" value="1"/>
</dbReference>
<comment type="similarity">
    <text evidence="1">Belongs to the LDH2/MDH2 oxidoreductase family.</text>
</comment>
<gene>
    <name evidence="3" type="ORF">GUITHDRAFT_118885</name>
</gene>
<dbReference type="OMA" id="RMGHYGE"/>
<dbReference type="InterPro" id="IPR043144">
    <property type="entry name" value="Mal/L-sulf/L-lact_DH-like_ah"/>
</dbReference>
<protein>
    <recommendedName>
        <fullName evidence="6">Oxidoreductase</fullName>
    </recommendedName>
</protein>
<dbReference type="KEGG" id="gtt:GUITHDRAFT_118885"/>
<dbReference type="OrthoDB" id="7881616at2759"/>
<dbReference type="InterPro" id="IPR043143">
    <property type="entry name" value="Mal/L-sulf/L-lact_DH-like_NADP"/>
</dbReference>
<dbReference type="AlphaFoldDB" id="L1IGA2"/>
<dbReference type="EnsemblProtists" id="EKX34954">
    <property type="protein sequence ID" value="EKX34954"/>
    <property type="gene ID" value="GUITHDRAFT_118885"/>
</dbReference>
<dbReference type="InterPro" id="IPR036111">
    <property type="entry name" value="Mal/L-sulfo/L-lacto_DH-like_sf"/>
</dbReference>
<evidence type="ECO:0000313" key="5">
    <source>
        <dbReference type="Proteomes" id="UP000011087"/>
    </source>
</evidence>
<evidence type="ECO:0000313" key="3">
    <source>
        <dbReference type="EMBL" id="EKX34954.1"/>
    </source>
</evidence>
<dbReference type="RefSeq" id="XP_005821934.1">
    <property type="nucleotide sequence ID" value="XM_005821877.1"/>
</dbReference>
<reference evidence="3 5" key="1">
    <citation type="journal article" date="2012" name="Nature">
        <title>Algal genomes reveal evolutionary mosaicism and the fate of nucleomorphs.</title>
        <authorList>
            <consortium name="DOE Joint Genome Institute"/>
            <person name="Curtis B.A."/>
            <person name="Tanifuji G."/>
            <person name="Burki F."/>
            <person name="Gruber A."/>
            <person name="Irimia M."/>
            <person name="Maruyama S."/>
            <person name="Arias M.C."/>
            <person name="Ball S.G."/>
            <person name="Gile G.H."/>
            <person name="Hirakawa Y."/>
            <person name="Hopkins J.F."/>
            <person name="Kuo A."/>
            <person name="Rensing S.A."/>
            <person name="Schmutz J."/>
            <person name="Symeonidi A."/>
            <person name="Elias M."/>
            <person name="Eveleigh R.J."/>
            <person name="Herman E.K."/>
            <person name="Klute M.J."/>
            <person name="Nakayama T."/>
            <person name="Obornik M."/>
            <person name="Reyes-Prieto A."/>
            <person name="Armbrust E.V."/>
            <person name="Aves S.J."/>
            <person name="Beiko R.G."/>
            <person name="Coutinho P."/>
            <person name="Dacks J.B."/>
            <person name="Durnford D.G."/>
            <person name="Fast N.M."/>
            <person name="Green B.R."/>
            <person name="Grisdale C.J."/>
            <person name="Hempel F."/>
            <person name="Henrissat B."/>
            <person name="Hoppner M.P."/>
            <person name="Ishida K."/>
            <person name="Kim E."/>
            <person name="Koreny L."/>
            <person name="Kroth P.G."/>
            <person name="Liu Y."/>
            <person name="Malik S.B."/>
            <person name="Maier U.G."/>
            <person name="McRose D."/>
            <person name="Mock T."/>
            <person name="Neilson J.A."/>
            <person name="Onodera N.T."/>
            <person name="Poole A.M."/>
            <person name="Pritham E.J."/>
            <person name="Richards T.A."/>
            <person name="Rocap G."/>
            <person name="Roy S.W."/>
            <person name="Sarai C."/>
            <person name="Schaack S."/>
            <person name="Shirato S."/>
            <person name="Slamovits C.H."/>
            <person name="Spencer D.F."/>
            <person name="Suzuki S."/>
            <person name="Worden A.Z."/>
            <person name="Zauner S."/>
            <person name="Barry K."/>
            <person name="Bell C."/>
            <person name="Bharti A.K."/>
            <person name="Crow J.A."/>
            <person name="Grimwood J."/>
            <person name="Kramer R."/>
            <person name="Lindquist E."/>
            <person name="Lucas S."/>
            <person name="Salamov A."/>
            <person name="McFadden G.I."/>
            <person name="Lane C.E."/>
            <person name="Keeling P.J."/>
            <person name="Gray M.W."/>
            <person name="Grigoriev I.V."/>
            <person name="Archibald J.M."/>
        </authorList>
    </citation>
    <scope>NUCLEOTIDE SEQUENCE</scope>
    <source>
        <strain evidence="3 5">CCMP2712</strain>
    </source>
</reference>
<dbReference type="GO" id="GO:0016491">
    <property type="term" value="F:oxidoreductase activity"/>
    <property type="evidence" value="ECO:0007669"/>
    <property type="project" value="UniProtKB-KW"/>
</dbReference>
<dbReference type="Pfam" id="PF02615">
    <property type="entry name" value="Ldh_2"/>
    <property type="match status" value="1"/>
</dbReference>
<dbReference type="EMBL" id="JH993100">
    <property type="protein sequence ID" value="EKX34954.1"/>
    <property type="molecule type" value="Genomic_DNA"/>
</dbReference>
<evidence type="ECO:0008006" key="6">
    <source>
        <dbReference type="Google" id="ProtNLM"/>
    </source>
</evidence>